<dbReference type="GO" id="GO:0034388">
    <property type="term" value="C:Pwp2p-containing subcomplex of 90S preribosome"/>
    <property type="evidence" value="ECO:0007669"/>
    <property type="project" value="TreeGrafter"/>
</dbReference>
<dbReference type="GO" id="GO:0032040">
    <property type="term" value="C:small-subunit processome"/>
    <property type="evidence" value="ECO:0007669"/>
    <property type="project" value="TreeGrafter"/>
</dbReference>
<keyword evidence="3" id="KW-1185">Reference proteome</keyword>
<reference evidence="3" key="1">
    <citation type="submission" date="2010-08" db="EMBL/GenBank/DDBJ databases">
        <authorList>
            <consortium name="Caenorhabditis japonica Sequencing Consortium"/>
            <person name="Wilson R.K."/>
        </authorList>
    </citation>
    <scope>NUCLEOTIDE SEQUENCE [LARGE SCALE GENOMIC DNA]</scope>
    <source>
        <strain evidence="3">DF5081</strain>
    </source>
</reference>
<sequence length="348" mass="39423">MKQQAHSLRITTAEYSPDGSSIATGAEDGKVKIWNCRSSFCTVTFDEHTSGVTAVKWTQNGRAILSASLDGTVRAHDLKRYSLIVAGGDDRVIRVVGVRDFKNLFIHPLSSHKGTIVSVQFMKNSYDMITVCKRGLSNVWTCNLRPGELKEGVWKKDEEENGDQEMDQEVEEEKVEKIFFEKTKKYWLSESSGSGKSVDVTAAQYHAETKVLVTAFNNGAVVLHEIPTFALIHNLRVSEMRVQTVAWNLTGGDVHYINLITETNVYTFRAARKIKALKFSPDGKKLAIGRENDLQIHEIGRMDRQAFHPFCLMRTYKLSGEQINSIDWSDDSKWVFFWEFGQLKERSG</sequence>
<dbReference type="InterPro" id="IPR015943">
    <property type="entry name" value="WD40/YVTN_repeat-like_dom_sf"/>
</dbReference>
<evidence type="ECO:0000313" key="3">
    <source>
        <dbReference type="Proteomes" id="UP000005237"/>
    </source>
</evidence>
<dbReference type="Proteomes" id="UP000005237">
    <property type="component" value="Unassembled WGS sequence"/>
</dbReference>
<dbReference type="PROSITE" id="PS50294">
    <property type="entry name" value="WD_REPEATS_REGION"/>
    <property type="match status" value="2"/>
</dbReference>
<dbReference type="SMART" id="SM00320">
    <property type="entry name" value="WD40"/>
    <property type="match status" value="5"/>
</dbReference>
<accession>A0A8R1HXW2</accession>
<feature type="repeat" description="WD" evidence="1">
    <location>
        <begin position="3"/>
        <end position="44"/>
    </location>
</feature>
<organism evidence="2 3">
    <name type="scientific">Caenorhabditis japonica</name>
    <dbReference type="NCBI Taxonomy" id="281687"/>
    <lineage>
        <taxon>Eukaryota</taxon>
        <taxon>Metazoa</taxon>
        <taxon>Ecdysozoa</taxon>
        <taxon>Nematoda</taxon>
        <taxon>Chromadorea</taxon>
        <taxon>Rhabditida</taxon>
        <taxon>Rhabditina</taxon>
        <taxon>Rhabditomorpha</taxon>
        <taxon>Rhabditoidea</taxon>
        <taxon>Rhabditidae</taxon>
        <taxon>Peloderinae</taxon>
        <taxon>Caenorhabditis</taxon>
    </lineage>
</organism>
<dbReference type="SUPFAM" id="SSF50978">
    <property type="entry name" value="WD40 repeat-like"/>
    <property type="match status" value="1"/>
</dbReference>
<dbReference type="InterPro" id="IPR001680">
    <property type="entry name" value="WD40_rpt"/>
</dbReference>
<dbReference type="GO" id="GO:0000028">
    <property type="term" value="P:ribosomal small subunit assembly"/>
    <property type="evidence" value="ECO:0007669"/>
    <property type="project" value="TreeGrafter"/>
</dbReference>
<evidence type="ECO:0000313" key="2">
    <source>
        <dbReference type="EnsemblMetazoa" id="CJA10365.1"/>
    </source>
</evidence>
<dbReference type="PROSITE" id="PS50082">
    <property type="entry name" value="WD_REPEATS_2"/>
    <property type="match status" value="2"/>
</dbReference>
<dbReference type="InterPro" id="IPR036322">
    <property type="entry name" value="WD40_repeat_dom_sf"/>
</dbReference>
<dbReference type="PANTHER" id="PTHR19858">
    <property type="entry name" value="WD40 REPEAT PROTEIN"/>
    <property type="match status" value="1"/>
</dbReference>
<proteinExistence type="predicted"/>
<name>A0A8R1HXW2_CAEJA</name>
<evidence type="ECO:0000256" key="1">
    <source>
        <dbReference type="PROSITE-ProRule" id="PRU00221"/>
    </source>
</evidence>
<dbReference type="GO" id="GO:0000462">
    <property type="term" value="P:maturation of SSU-rRNA from tricistronic rRNA transcript (SSU-rRNA, 5.8S rRNA, LSU-rRNA)"/>
    <property type="evidence" value="ECO:0007669"/>
    <property type="project" value="TreeGrafter"/>
</dbReference>
<reference evidence="2" key="2">
    <citation type="submission" date="2022-06" db="UniProtKB">
        <authorList>
            <consortium name="EnsemblMetazoa"/>
        </authorList>
    </citation>
    <scope>IDENTIFICATION</scope>
    <source>
        <strain evidence="2">DF5081</strain>
    </source>
</reference>
<keyword evidence="1" id="KW-0853">WD repeat</keyword>
<dbReference type="AlphaFoldDB" id="A0A8R1HXW2"/>
<protein>
    <submittedName>
        <fullName evidence="2">WD_REPEATS_REGION domain-containing protein</fullName>
    </submittedName>
</protein>
<dbReference type="Pfam" id="PF00400">
    <property type="entry name" value="WD40"/>
    <property type="match status" value="2"/>
</dbReference>
<dbReference type="InterPro" id="IPR027145">
    <property type="entry name" value="PWP2"/>
</dbReference>
<dbReference type="PANTHER" id="PTHR19858:SF0">
    <property type="entry name" value="PERIODIC TRYPTOPHAN PROTEIN 2 HOMOLOG"/>
    <property type="match status" value="1"/>
</dbReference>
<feature type="repeat" description="WD" evidence="1">
    <location>
        <begin position="45"/>
        <end position="86"/>
    </location>
</feature>
<dbReference type="EnsemblMetazoa" id="CJA10365.1">
    <property type="protein sequence ID" value="CJA10365.1"/>
    <property type="gene ID" value="WBGene00129569"/>
</dbReference>
<dbReference type="Gene3D" id="2.130.10.10">
    <property type="entry name" value="YVTN repeat-like/Quinoprotein amine dehydrogenase"/>
    <property type="match status" value="2"/>
</dbReference>